<sequence>MIPQRLHGNNPNRRKQHTTSEIWHLRADVGGYAQRLCIEQEPIALDDFASTPKILIFYVNDCFYILNRNDASRLLRLLNSTEAAIQFTAEYERDSSLPFLDFKVELTFRTWNLPTTGTYFSFAVHSKCDTYEILLNV</sequence>
<comment type="caution">
    <text evidence="1">The sequence shown here is derived from an EMBL/GenBank/DDBJ whole genome shotgun (WGS) entry which is preliminary data.</text>
</comment>
<organism evidence="1 2">
    <name type="scientific">Hyalomma asiaticum</name>
    <name type="common">Tick</name>
    <dbReference type="NCBI Taxonomy" id="266040"/>
    <lineage>
        <taxon>Eukaryota</taxon>
        <taxon>Metazoa</taxon>
        <taxon>Ecdysozoa</taxon>
        <taxon>Arthropoda</taxon>
        <taxon>Chelicerata</taxon>
        <taxon>Arachnida</taxon>
        <taxon>Acari</taxon>
        <taxon>Parasitiformes</taxon>
        <taxon>Ixodida</taxon>
        <taxon>Ixodoidea</taxon>
        <taxon>Ixodidae</taxon>
        <taxon>Hyalomminae</taxon>
        <taxon>Hyalomma</taxon>
    </lineage>
</organism>
<dbReference type="EMBL" id="CM023481">
    <property type="protein sequence ID" value="KAH6944613.1"/>
    <property type="molecule type" value="Genomic_DNA"/>
</dbReference>
<name>A0ACB7TEY3_HYAAI</name>
<dbReference type="Proteomes" id="UP000821845">
    <property type="component" value="Chromosome 1"/>
</dbReference>
<proteinExistence type="predicted"/>
<keyword evidence="2" id="KW-1185">Reference proteome</keyword>
<gene>
    <name evidence="1" type="ORF">HPB50_004254</name>
</gene>
<protein>
    <submittedName>
        <fullName evidence="1">Uncharacterized protein</fullName>
    </submittedName>
</protein>
<evidence type="ECO:0000313" key="2">
    <source>
        <dbReference type="Proteomes" id="UP000821845"/>
    </source>
</evidence>
<reference evidence="1" key="1">
    <citation type="submission" date="2020-05" db="EMBL/GenBank/DDBJ databases">
        <title>Large-scale comparative analyses of tick genomes elucidate their genetic diversity and vector capacities.</title>
        <authorList>
            <person name="Jia N."/>
            <person name="Wang J."/>
            <person name="Shi W."/>
            <person name="Du L."/>
            <person name="Sun Y."/>
            <person name="Zhan W."/>
            <person name="Jiang J."/>
            <person name="Wang Q."/>
            <person name="Zhang B."/>
            <person name="Ji P."/>
            <person name="Sakyi L.B."/>
            <person name="Cui X."/>
            <person name="Yuan T."/>
            <person name="Jiang B."/>
            <person name="Yang W."/>
            <person name="Lam T.T.-Y."/>
            <person name="Chang Q."/>
            <person name="Ding S."/>
            <person name="Wang X."/>
            <person name="Zhu J."/>
            <person name="Ruan X."/>
            <person name="Zhao L."/>
            <person name="Wei J."/>
            <person name="Que T."/>
            <person name="Du C."/>
            <person name="Cheng J."/>
            <person name="Dai P."/>
            <person name="Han X."/>
            <person name="Huang E."/>
            <person name="Gao Y."/>
            <person name="Liu J."/>
            <person name="Shao H."/>
            <person name="Ye R."/>
            <person name="Li L."/>
            <person name="Wei W."/>
            <person name="Wang X."/>
            <person name="Wang C."/>
            <person name="Yang T."/>
            <person name="Huo Q."/>
            <person name="Li W."/>
            <person name="Guo W."/>
            <person name="Chen H."/>
            <person name="Zhou L."/>
            <person name="Ni X."/>
            <person name="Tian J."/>
            <person name="Zhou Y."/>
            <person name="Sheng Y."/>
            <person name="Liu T."/>
            <person name="Pan Y."/>
            <person name="Xia L."/>
            <person name="Li J."/>
            <person name="Zhao F."/>
            <person name="Cao W."/>
        </authorList>
    </citation>
    <scope>NUCLEOTIDE SEQUENCE</scope>
    <source>
        <strain evidence="1">Hyas-2018</strain>
    </source>
</reference>
<accession>A0ACB7TEY3</accession>
<evidence type="ECO:0000313" key="1">
    <source>
        <dbReference type="EMBL" id="KAH6944613.1"/>
    </source>
</evidence>